<dbReference type="InterPro" id="IPR036396">
    <property type="entry name" value="Cyt_P450_sf"/>
</dbReference>
<dbReference type="FunFam" id="1.10.630.10:FF:000026">
    <property type="entry name" value="Cytochrome P450 82C4"/>
    <property type="match status" value="1"/>
</dbReference>
<dbReference type="PRINTS" id="PR00463">
    <property type="entry name" value="EP450I"/>
</dbReference>
<evidence type="ECO:0000256" key="6">
    <source>
        <dbReference type="ARBA" id="ARBA00022989"/>
    </source>
</evidence>
<comment type="similarity">
    <text evidence="11">Belongs to the cytochrome P450 family.</text>
</comment>
<evidence type="ECO:0000256" key="5">
    <source>
        <dbReference type="ARBA" id="ARBA00022723"/>
    </source>
</evidence>
<dbReference type="EMBL" id="KZ452037">
    <property type="protein sequence ID" value="PKA49769.1"/>
    <property type="molecule type" value="Genomic_DNA"/>
</dbReference>
<feature type="transmembrane region" description="Helical" evidence="13">
    <location>
        <begin position="6"/>
        <end position="33"/>
    </location>
</feature>
<sequence length="529" mass="58691">MGGFSLIHGFILSLPTTMILFLATLSLFFFFFFMKPKPSASSRLPPSPGPSLPFIGHLHYLLRLPLHRSLSRLAVSHSPVLLLRLGSRSALLVSSASAADECFTKNDFTFANRPMLPSSRRLSYNFTTLVAAPYGSHWRNLRRLIAVEAFSSARLNSSPVVNEEVRALLRDLAGGGSNFRKVEVRSQLEDLAFNVVMRMTVGKKYFGGREEIATGDEGRRFQRVVKEGFELAKESSVGDFLPILQWIGGRRMEERMERLEREADGLFQVVVEERRKERRRRVMSSAAGAGEMESGVDRRTIVDRLLELQEVDGECYTDEIIKGVILTMIAAGTDTVSQTMEWAMALLLNHPQVLEKATAEIDEHVGHQRVLEESDLPRLPYLNAVLRETLRLYPAAPLLLPHESSGDSTVGGFFVPAGTIIFVNAYHIQRDPEVWPEPASFRPERFGGGEKKMATMAFGMGRRCCPGEGLAMRVVGAAVGGMVQCLEWRREGEGEVDMEEGAGMTMPKKKPLLAVCGARSAMADALSKL</sequence>
<keyword evidence="11" id="KW-0503">Monooxygenase</keyword>
<reference evidence="14 15" key="1">
    <citation type="journal article" date="2017" name="Nature">
        <title>The Apostasia genome and the evolution of orchids.</title>
        <authorList>
            <person name="Zhang G.Q."/>
            <person name="Liu K.W."/>
            <person name="Li Z."/>
            <person name="Lohaus R."/>
            <person name="Hsiao Y.Y."/>
            <person name="Niu S.C."/>
            <person name="Wang J.Y."/>
            <person name="Lin Y.C."/>
            <person name="Xu Q."/>
            <person name="Chen L.J."/>
            <person name="Yoshida K."/>
            <person name="Fujiwara S."/>
            <person name="Wang Z.W."/>
            <person name="Zhang Y.Q."/>
            <person name="Mitsuda N."/>
            <person name="Wang M."/>
            <person name="Liu G.H."/>
            <person name="Pecoraro L."/>
            <person name="Huang H.X."/>
            <person name="Xiao X.J."/>
            <person name="Lin M."/>
            <person name="Wu X.Y."/>
            <person name="Wu W.L."/>
            <person name="Chen Y.Y."/>
            <person name="Chang S.B."/>
            <person name="Sakamoto S."/>
            <person name="Ohme-Takagi M."/>
            <person name="Yagi M."/>
            <person name="Zeng S.J."/>
            <person name="Shen C.Y."/>
            <person name="Yeh C.M."/>
            <person name="Luo Y.B."/>
            <person name="Tsai W.C."/>
            <person name="Van de Peer Y."/>
            <person name="Liu Z.J."/>
        </authorList>
    </citation>
    <scope>NUCLEOTIDE SEQUENCE [LARGE SCALE GENOMIC DNA]</scope>
    <source>
        <strain evidence="15">cv. Shenzhen</strain>
        <tissue evidence="14">Stem</tissue>
    </source>
</reference>
<keyword evidence="6 13" id="KW-1133">Transmembrane helix</keyword>
<organism evidence="14 15">
    <name type="scientific">Apostasia shenzhenica</name>
    <dbReference type="NCBI Taxonomy" id="1088818"/>
    <lineage>
        <taxon>Eukaryota</taxon>
        <taxon>Viridiplantae</taxon>
        <taxon>Streptophyta</taxon>
        <taxon>Embryophyta</taxon>
        <taxon>Tracheophyta</taxon>
        <taxon>Spermatophyta</taxon>
        <taxon>Magnoliopsida</taxon>
        <taxon>Liliopsida</taxon>
        <taxon>Asparagales</taxon>
        <taxon>Orchidaceae</taxon>
        <taxon>Apostasioideae</taxon>
        <taxon>Apostasia</taxon>
    </lineage>
</organism>
<evidence type="ECO:0000256" key="3">
    <source>
        <dbReference type="ARBA" id="ARBA00022617"/>
    </source>
</evidence>
<evidence type="ECO:0000256" key="4">
    <source>
        <dbReference type="ARBA" id="ARBA00022692"/>
    </source>
</evidence>
<keyword evidence="7 11" id="KW-0560">Oxidoreductase</keyword>
<dbReference type="GO" id="GO:0020037">
    <property type="term" value="F:heme binding"/>
    <property type="evidence" value="ECO:0007669"/>
    <property type="project" value="InterPro"/>
</dbReference>
<dbReference type="AlphaFoldDB" id="A0A2I0A2K3"/>
<feature type="coiled-coil region" evidence="12">
    <location>
        <begin position="249"/>
        <end position="276"/>
    </location>
</feature>
<dbReference type="OrthoDB" id="767138at2759"/>
<evidence type="ECO:0000313" key="14">
    <source>
        <dbReference type="EMBL" id="PKA49769.1"/>
    </source>
</evidence>
<keyword evidence="12" id="KW-0175">Coiled coil</keyword>
<dbReference type="GO" id="GO:0016705">
    <property type="term" value="F:oxidoreductase activity, acting on paired donors, with incorporation or reduction of molecular oxygen"/>
    <property type="evidence" value="ECO:0007669"/>
    <property type="project" value="InterPro"/>
</dbReference>
<comment type="subcellular location">
    <subcellularLocation>
        <location evidence="2">Membrane</location>
    </subcellularLocation>
</comment>
<evidence type="ECO:0000256" key="9">
    <source>
        <dbReference type="ARBA" id="ARBA00023136"/>
    </source>
</evidence>
<feature type="binding site" description="axial binding residue" evidence="10">
    <location>
        <position position="465"/>
    </location>
    <ligand>
        <name>heme</name>
        <dbReference type="ChEBI" id="CHEBI:30413"/>
    </ligand>
    <ligandPart>
        <name>Fe</name>
        <dbReference type="ChEBI" id="CHEBI:18248"/>
    </ligandPart>
</feature>
<dbReference type="Gene3D" id="1.10.630.10">
    <property type="entry name" value="Cytochrome P450"/>
    <property type="match status" value="1"/>
</dbReference>
<keyword evidence="15" id="KW-1185">Reference proteome</keyword>
<dbReference type="InterPro" id="IPR001128">
    <property type="entry name" value="Cyt_P450"/>
</dbReference>
<dbReference type="SUPFAM" id="SSF48264">
    <property type="entry name" value="Cytochrome P450"/>
    <property type="match status" value="1"/>
</dbReference>
<dbReference type="InterPro" id="IPR002401">
    <property type="entry name" value="Cyt_P450_E_grp-I"/>
</dbReference>
<proteinExistence type="inferred from homology"/>
<evidence type="ECO:0000256" key="10">
    <source>
        <dbReference type="PIRSR" id="PIRSR602401-1"/>
    </source>
</evidence>
<evidence type="ECO:0000256" key="2">
    <source>
        <dbReference type="ARBA" id="ARBA00004370"/>
    </source>
</evidence>
<dbReference type="PANTHER" id="PTHR47947:SF26">
    <property type="entry name" value="CYTOCHROME P450"/>
    <property type="match status" value="1"/>
</dbReference>
<dbReference type="GO" id="GO:0016020">
    <property type="term" value="C:membrane"/>
    <property type="evidence" value="ECO:0007669"/>
    <property type="project" value="UniProtKB-SubCell"/>
</dbReference>
<evidence type="ECO:0000256" key="7">
    <source>
        <dbReference type="ARBA" id="ARBA00023002"/>
    </source>
</evidence>
<evidence type="ECO:0000256" key="12">
    <source>
        <dbReference type="SAM" id="Coils"/>
    </source>
</evidence>
<dbReference type="Proteomes" id="UP000236161">
    <property type="component" value="Unassembled WGS sequence"/>
</dbReference>
<keyword evidence="9 13" id="KW-0472">Membrane</keyword>
<dbReference type="InterPro" id="IPR017972">
    <property type="entry name" value="Cyt_P450_CS"/>
</dbReference>
<dbReference type="PRINTS" id="PR00385">
    <property type="entry name" value="P450"/>
</dbReference>
<evidence type="ECO:0000256" key="1">
    <source>
        <dbReference type="ARBA" id="ARBA00001971"/>
    </source>
</evidence>
<keyword evidence="4 13" id="KW-0812">Transmembrane</keyword>
<dbReference type="InterPro" id="IPR050651">
    <property type="entry name" value="Plant_Cytochrome_P450_Monoox"/>
</dbReference>
<dbReference type="PROSITE" id="PS00086">
    <property type="entry name" value="CYTOCHROME_P450"/>
    <property type="match status" value="1"/>
</dbReference>
<evidence type="ECO:0000256" key="11">
    <source>
        <dbReference type="RuleBase" id="RU000461"/>
    </source>
</evidence>
<protein>
    <submittedName>
        <fullName evidence="14">Cytochrome P450 81D1</fullName>
    </submittedName>
</protein>
<dbReference type="PANTHER" id="PTHR47947">
    <property type="entry name" value="CYTOCHROME P450 82C3-RELATED"/>
    <property type="match status" value="1"/>
</dbReference>
<keyword evidence="5 10" id="KW-0479">Metal-binding</keyword>
<evidence type="ECO:0000256" key="8">
    <source>
        <dbReference type="ARBA" id="ARBA00023004"/>
    </source>
</evidence>
<accession>A0A2I0A2K3</accession>
<keyword evidence="8 10" id="KW-0408">Iron</keyword>
<comment type="cofactor">
    <cofactor evidence="1 10">
        <name>heme</name>
        <dbReference type="ChEBI" id="CHEBI:30413"/>
    </cofactor>
</comment>
<dbReference type="STRING" id="1088818.A0A2I0A2K3"/>
<evidence type="ECO:0000256" key="13">
    <source>
        <dbReference type="SAM" id="Phobius"/>
    </source>
</evidence>
<dbReference type="Pfam" id="PF00067">
    <property type="entry name" value="p450"/>
    <property type="match status" value="1"/>
</dbReference>
<gene>
    <name evidence="14" type="primary">CYP81D1</name>
    <name evidence="14" type="ORF">AXF42_Ash004310</name>
</gene>
<dbReference type="GO" id="GO:0004497">
    <property type="term" value="F:monooxygenase activity"/>
    <property type="evidence" value="ECO:0007669"/>
    <property type="project" value="UniProtKB-KW"/>
</dbReference>
<evidence type="ECO:0000313" key="15">
    <source>
        <dbReference type="Proteomes" id="UP000236161"/>
    </source>
</evidence>
<keyword evidence="3 10" id="KW-0349">Heme</keyword>
<dbReference type="GO" id="GO:0005506">
    <property type="term" value="F:iron ion binding"/>
    <property type="evidence" value="ECO:0007669"/>
    <property type="project" value="InterPro"/>
</dbReference>
<name>A0A2I0A2K3_9ASPA</name>